<dbReference type="Proteomes" id="UP000287166">
    <property type="component" value="Unassembled WGS sequence"/>
</dbReference>
<sequence>MPALNKGMTLDIPGRECKAVCQGYSSHAYGAIESQIMTRPRVSAAPENAEVTWVSFHCSACVPSLPWYSTRRGTCSRYLSLANFSEVHPRAEP</sequence>
<keyword evidence="2" id="KW-1185">Reference proteome</keyword>
<evidence type="ECO:0000313" key="2">
    <source>
        <dbReference type="Proteomes" id="UP000287166"/>
    </source>
</evidence>
<dbReference type="InParanoid" id="A0A401H0Y2"/>
<dbReference type="RefSeq" id="XP_027618999.1">
    <property type="nucleotide sequence ID" value="XM_027763198.1"/>
</dbReference>
<evidence type="ECO:0000313" key="1">
    <source>
        <dbReference type="EMBL" id="GBE88086.1"/>
    </source>
</evidence>
<dbReference type="GeneID" id="38785003"/>
<name>A0A401H0Y2_9APHY</name>
<protein>
    <submittedName>
        <fullName evidence="1">Uncharacterized protein</fullName>
    </submittedName>
</protein>
<reference evidence="1 2" key="1">
    <citation type="journal article" date="2018" name="Sci. Rep.">
        <title>Genome sequence of the cauliflower mushroom Sparassis crispa (Hanabiratake) and its association with beneficial usage.</title>
        <authorList>
            <person name="Kiyama R."/>
            <person name="Furutani Y."/>
            <person name="Kawaguchi K."/>
            <person name="Nakanishi T."/>
        </authorList>
    </citation>
    <scope>NUCLEOTIDE SEQUENCE [LARGE SCALE GENOMIC DNA]</scope>
</reference>
<dbReference type="AlphaFoldDB" id="A0A401H0Y2"/>
<accession>A0A401H0Y2</accession>
<proteinExistence type="predicted"/>
<comment type="caution">
    <text evidence="1">The sequence shown here is derived from an EMBL/GenBank/DDBJ whole genome shotgun (WGS) entry which is preliminary data.</text>
</comment>
<organism evidence="1 2">
    <name type="scientific">Sparassis crispa</name>
    <dbReference type="NCBI Taxonomy" id="139825"/>
    <lineage>
        <taxon>Eukaryota</taxon>
        <taxon>Fungi</taxon>
        <taxon>Dikarya</taxon>
        <taxon>Basidiomycota</taxon>
        <taxon>Agaricomycotina</taxon>
        <taxon>Agaricomycetes</taxon>
        <taxon>Polyporales</taxon>
        <taxon>Sparassidaceae</taxon>
        <taxon>Sparassis</taxon>
    </lineage>
</organism>
<dbReference type="EMBL" id="BFAD01000012">
    <property type="protein sequence ID" value="GBE88086.1"/>
    <property type="molecule type" value="Genomic_DNA"/>
</dbReference>
<gene>
    <name evidence="1" type="ORF">SCP_1203150</name>
</gene>